<keyword evidence="3" id="KW-1185">Reference proteome</keyword>
<comment type="caution">
    <text evidence="2">The sequence shown here is derived from an EMBL/GenBank/DDBJ whole genome shotgun (WGS) entry which is preliminary data.</text>
</comment>
<sequence>MGGQCVGADCLTGRALELWVGWQKHLLREEGPPDGPRLRPFSDPKLVHCKKTYARFIGELLVRGLIDLGERTEATVGIFFVFKSDKRSLRMIADTRVANMRFRLPAHSELPTAGAWSSLAVPKGKSLHLAQMDVDNAFYRIATPLGLRDHFVLPAVDLDVLRAERPDLSAQLPSWRKASPRLAVLAMGWNWSLFFCQQMVETQVLRSGLARERLARDQRPTPSLEEGPAAAVYVDGAAVIGLYYTGAMETAQRARESLEAVGLRCKGLEGPCAEATFTVLVFDEARGRVGLSRWRMRRIRLSLLHVADRGSATGDEMRVLLGHFTWGALVRRELLSIFSATYRFASWAGGRRRRLWSAAEAELRIAAALVVFSYVDCRRQPDPVALATDACGATDADAGGFGVVSRAWGPLDVGRACSQAERWRYRVSEAVAARARALGLSERLHVADSLPLPVGADKSPSSCSQGSCSLAKSTPLARTRHPVSDFERAFGDMYSGTVSFEQTTSEHVGPLESWQLRAKGRLLVLCDNLGLVLALGKGRAAAPRVNKTCREVAALSIFGDMSVTFRRIPSELNPADRPSRMAGALARDPRADPRSACFDPAAAPQADAPTALAAAVDEALLCGELDGLGRPRVGVAGLGDALLDDPLPGGAARLHAEAAAGGDALGGQPSTRELAAWGGWPAPEDEGSSSSDAGSDGGEGEQLTAPQARVAERISRRATRRRSAAALAAPARLPGSSRSLGFLESRRVTDKSRDTLGREVGAFRARCLEQRKDVSSRAALDETLVKYLDCLYFDGYNHERGDKPLSGLAFEEPKFRQGGEEGLARARAALQGFRRLAPGQARLPLPRPEFAALLGAGVVTTGVDFGSAWRSRGTEGCMRLPSDIVSLQGPTAGAKRSTKDEGLLLDWVFAKGIESQLWRLKRAAGDGGSLRAFTAAEFRAGFKRAAAMIGRPALRPYQVGHGAASDDALYRRRSLAEIQERLRHARPKSTLRYKKHTRYLAELGK</sequence>
<gene>
    <name evidence="2" type="ORF">PCOR1329_LOCUS54515</name>
</gene>
<evidence type="ECO:0000313" key="2">
    <source>
        <dbReference type="EMBL" id="CAK0867614.1"/>
    </source>
</evidence>
<feature type="region of interest" description="Disordered" evidence="1">
    <location>
        <begin position="574"/>
        <end position="602"/>
    </location>
</feature>
<reference evidence="2" key="1">
    <citation type="submission" date="2023-10" db="EMBL/GenBank/DDBJ databases">
        <authorList>
            <person name="Chen Y."/>
            <person name="Shah S."/>
            <person name="Dougan E. K."/>
            <person name="Thang M."/>
            <person name="Chan C."/>
        </authorList>
    </citation>
    <scope>NUCLEOTIDE SEQUENCE [LARGE SCALE GENOMIC DNA]</scope>
</reference>
<accession>A0ABN9V4P2</accession>
<evidence type="ECO:0000256" key="1">
    <source>
        <dbReference type="SAM" id="MobiDB-lite"/>
    </source>
</evidence>
<evidence type="ECO:0000313" key="3">
    <source>
        <dbReference type="Proteomes" id="UP001189429"/>
    </source>
</evidence>
<organism evidence="2 3">
    <name type="scientific">Prorocentrum cordatum</name>
    <dbReference type="NCBI Taxonomy" id="2364126"/>
    <lineage>
        <taxon>Eukaryota</taxon>
        <taxon>Sar</taxon>
        <taxon>Alveolata</taxon>
        <taxon>Dinophyceae</taxon>
        <taxon>Prorocentrales</taxon>
        <taxon>Prorocentraceae</taxon>
        <taxon>Prorocentrum</taxon>
    </lineage>
</organism>
<feature type="non-terminal residue" evidence="2">
    <location>
        <position position="1005"/>
    </location>
</feature>
<protein>
    <recommendedName>
        <fullName evidence="4">Reverse transcriptase domain-containing protein</fullName>
    </recommendedName>
</protein>
<dbReference type="EMBL" id="CAUYUJ010016661">
    <property type="protein sequence ID" value="CAK0867614.1"/>
    <property type="molecule type" value="Genomic_DNA"/>
</dbReference>
<evidence type="ECO:0008006" key="4">
    <source>
        <dbReference type="Google" id="ProtNLM"/>
    </source>
</evidence>
<feature type="region of interest" description="Disordered" evidence="1">
    <location>
        <begin position="660"/>
        <end position="710"/>
    </location>
</feature>
<dbReference type="Proteomes" id="UP001189429">
    <property type="component" value="Unassembled WGS sequence"/>
</dbReference>
<name>A0ABN9V4P2_9DINO</name>
<proteinExistence type="predicted"/>